<feature type="transmembrane region" description="Helical" evidence="1">
    <location>
        <begin position="7"/>
        <end position="28"/>
    </location>
</feature>
<evidence type="ECO:0000256" key="1">
    <source>
        <dbReference type="SAM" id="Phobius"/>
    </source>
</evidence>
<dbReference type="AlphaFoldDB" id="A0A4U8WNZ9"/>
<dbReference type="Gene3D" id="3.60.10.10">
    <property type="entry name" value="Endonuclease/exonuclease/phosphatase"/>
    <property type="match status" value="1"/>
</dbReference>
<feature type="transmembrane region" description="Helical" evidence="1">
    <location>
        <begin position="34"/>
        <end position="58"/>
    </location>
</feature>
<keyword evidence="1" id="KW-0472">Membrane</keyword>
<dbReference type="SUPFAM" id="SSF56219">
    <property type="entry name" value="DNase I-like"/>
    <property type="match status" value="1"/>
</dbReference>
<gene>
    <name evidence="3" type="ORF">NCTC12078_02132</name>
</gene>
<dbReference type="GO" id="GO:0006506">
    <property type="term" value="P:GPI anchor biosynthetic process"/>
    <property type="evidence" value="ECO:0007669"/>
    <property type="project" value="TreeGrafter"/>
</dbReference>
<dbReference type="PANTHER" id="PTHR14859">
    <property type="entry name" value="CALCOFLUOR WHITE HYPERSENSITIVE PROTEIN PRECURSOR"/>
    <property type="match status" value="1"/>
</dbReference>
<dbReference type="GO" id="GO:0016020">
    <property type="term" value="C:membrane"/>
    <property type="evidence" value="ECO:0007669"/>
    <property type="project" value="GOC"/>
</dbReference>
<dbReference type="Pfam" id="PF03372">
    <property type="entry name" value="Exo_endo_phos"/>
    <property type="match status" value="1"/>
</dbReference>
<proteinExistence type="predicted"/>
<protein>
    <submittedName>
        <fullName evidence="3">Uncharacterized protein conserved in bacteria</fullName>
    </submittedName>
</protein>
<dbReference type="RefSeq" id="WP_130914484.1">
    <property type="nucleotide sequence ID" value="NZ_LR215974.1"/>
</dbReference>
<dbReference type="PANTHER" id="PTHR14859:SF15">
    <property type="entry name" value="ENDONUCLEASE_EXONUCLEASE_PHOSPHATASE DOMAIN-CONTAINING PROTEIN"/>
    <property type="match status" value="1"/>
</dbReference>
<evidence type="ECO:0000313" key="4">
    <source>
        <dbReference type="Proteomes" id="UP000290013"/>
    </source>
</evidence>
<dbReference type="InterPro" id="IPR051916">
    <property type="entry name" value="GPI-anchor_lipid_remodeler"/>
</dbReference>
<dbReference type="EMBL" id="LR215974">
    <property type="protein sequence ID" value="VFB04109.1"/>
    <property type="molecule type" value="Genomic_DNA"/>
</dbReference>
<dbReference type="InterPro" id="IPR005135">
    <property type="entry name" value="Endo/exonuclease/phosphatase"/>
</dbReference>
<dbReference type="InterPro" id="IPR036691">
    <property type="entry name" value="Endo/exonu/phosph_ase_sf"/>
</dbReference>
<keyword evidence="1" id="KW-1133">Transmembrane helix</keyword>
<name>A0A4U8WNZ9_9FLAO</name>
<sequence>MKVFRTLLFIAHLALLFLLFGVLLNAYIPPKVFWGFNFLSLGFPVMLVLYILITFFWIFSWKKRAFAFMFLGLFFLNPAKRWLNYSSGKKEIPNLKIVTFNTKGGKLGQKEIQDYINDQKADIVFLQESGPDYELDNLKGEYTLPVICFYSKYKIIARKNVFEHLSDGDITSQCEQIDLEIRGKIYRVFNVHLQSFGVVKDMVKLDGNGNEDEKKLKDLVKRLIPTFKSHQEQVQLIRKSIEQSPYPVIVAGDFNAVPNSYEYYHISDVLKDPFYEVGKGSGTSFHDFKYPLRIDYIFTSESIRPVSYYVDHSAHLSDHFPVIASFKIE</sequence>
<reference evidence="3 4" key="1">
    <citation type="submission" date="2019-02" db="EMBL/GenBank/DDBJ databases">
        <authorList>
            <consortium name="Pathogen Informatics"/>
        </authorList>
    </citation>
    <scope>NUCLEOTIDE SEQUENCE [LARGE SCALE GENOMIC DNA]</scope>
    <source>
        <strain evidence="3 4">3012STDY6944375</strain>
    </source>
</reference>
<keyword evidence="1" id="KW-0812">Transmembrane</keyword>
<organism evidence="3 4">
    <name type="scientific">Chryseobacterium taihuense</name>
    <dbReference type="NCBI Taxonomy" id="1141221"/>
    <lineage>
        <taxon>Bacteria</taxon>
        <taxon>Pseudomonadati</taxon>
        <taxon>Bacteroidota</taxon>
        <taxon>Flavobacteriia</taxon>
        <taxon>Flavobacteriales</taxon>
        <taxon>Weeksellaceae</taxon>
        <taxon>Chryseobacterium group</taxon>
        <taxon>Chryseobacterium</taxon>
    </lineage>
</organism>
<accession>A0A4U8WNZ9</accession>
<dbReference type="KEGG" id="ctai:NCTC12078_02132"/>
<evidence type="ECO:0000313" key="3">
    <source>
        <dbReference type="EMBL" id="VFB04109.1"/>
    </source>
</evidence>
<dbReference type="CDD" id="cd09084">
    <property type="entry name" value="EEP-2"/>
    <property type="match status" value="1"/>
</dbReference>
<dbReference type="Proteomes" id="UP000290013">
    <property type="component" value="Chromosome"/>
</dbReference>
<dbReference type="GO" id="GO:0003824">
    <property type="term" value="F:catalytic activity"/>
    <property type="evidence" value="ECO:0007669"/>
    <property type="project" value="InterPro"/>
</dbReference>
<feature type="domain" description="Endonuclease/exonuclease/phosphatase" evidence="2">
    <location>
        <begin position="98"/>
        <end position="319"/>
    </location>
</feature>
<evidence type="ECO:0000259" key="2">
    <source>
        <dbReference type="Pfam" id="PF03372"/>
    </source>
</evidence>